<feature type="compositionally biased region" description="Polar residues" evidence="1">
    <location>
        <begin position="542"/>
        <end position="552"/>
    </location>
</feature>
<sequence length="634" mass="70174">MATRQIEDAFNCCHRKLLVFMVEGTMQTKTGKPADIFCKKTLTPVFNADMFVFRMDNQSQDLILELRDKTNALTDEFLGQVVINGIENKYKPNVVYEESTPLAGRKGREKKDATVSGNLVYRIMWSDSPETRPESSINDHAFMYEEHVSKFKTGDLILYDAHGLLPSYVKLASNSPYSNVGMVIKLPNRWTRKPELYVAEVTRNIDNFLDAFREVPLQHSQLCIFRLFERIHQVHASSVWILPAQFYTEVSVEFQTLLNNLCSSVVSLSSMVKEVMPMASAGGHIMMEDCASPGLVTMLVKIFGKQFSKEIIEPNFLDNVKEVYSAPLMMRLVKALGHHMSIDQKVIFPVHLVQCKSVYTQPFLLRTRKSAKPPQQQQQGVSVVVSGAPQNFGTMRPVSNLGAPYNPSFQQNTPPQYAAGPQYQSQPPSQFNTLTKSQVNQFNPTPQPFAGPPSGYATPPQNNGYAPPPQGGYMAQPAYGTPQANQYANTTGHVNQAPTVYGNPGSYTTPPPYQAPPAQYSNSQPAYNQPATTPRYPPNYPPATTSPGQQEKGTNEAGPVYHNIAEQRGFPPVPPRRTTDSSGTGSDAEQPKGGSLSYPDLFAGGVAPFSFNFPQIPKTDPTPKRSSLEIDLGE</sequence>
<dbReference type="InterPro" id="IPR000008">
    <property type="entry name" value="C2_dom"/>
</dbReference>
<evidence type="ECO:0000313" key="4">
    <source>
        <dbReference type="Proteomes" id="UP000241769"/>
    </source>
</evidence>
<dbReference type="Proteomes" id="UP000241769">
    <property type="component" value="Unassembled WGS sequence"/>
</dbReference>
<dbReference type="CDD" id="cd00030">
    <property type="entry name" value="C2"/>
    <property type="match status" value="1"/>
</dbReference>
<evidence type="ECO:0000313" key="3">
    <source>
        <dbReference type="EMBL" id="PRP75650.1"/>
    </source>
</evidence>
<protein>
    <recommendedName>
        <fullName evidence="2">C2 domain-containing protein</fullName>
    </recommendedName>
</protein>
<feature type="compositionally biased region" description="Polar residues" evidence="1">
    <location>
        <begin position="422"/>
        <end position="444"/>
    </location>
</feature>
<accession>A0A2P6MVA9</accession>
<dbReference type="Gene3D" id="2.60.40.150">
    <property type="entry name" value="C2 domain"/>
    <property type="match status" value="1"/>
</dbReference>
<keyword evidence="4" id="KW-1185">Reference proteome</keyword>
<gene>
    <name evidence="3" type="ORF">PROFUN_08016</name>
</gene>
<name>A0A2P6MVA9_9EUKA</name>
<feature type="domain" description="C2" evidence="2">
    <location>
        <begin position="39"/>
        <end position="84"/>
    </location>
</feature>
<feature type="compositionally biased region" description="Polar residues" evidence="1">
    <location>
        <begin position="521"/>
        <end position="532"/>
    </location>
</feature>
<dbReference type="Gene3D" id="3.90.1720.10">
    <property type="entry name" value="endopeptidase domain like (from Nostoc punctiforme)"/>
    <property type="match status" value="1"/>
</dbReference>
<dbReference type="InParanoid" id="A0A2P6MVA9"/>
<evidence type="ECO:0000256" key="1">
    <source>
        <dbReference type="SAM" id="MobiDB-lite"/>
    </source>
</evidence>
<dbReference type="InterPro" id="IPR035892">
    <property type="entry name" value="C2_domain_sf"/>
</dbReference>
<feature type="compositionally biased region" description="Polar residues" evidence="1">
    <location>
        <begin position="482"/>
        <end position="498"/>
    </location>
</feature>
<dbReference type="Pfam" id="PF00168">
    <property type="entry name" value="C2"/>
    <property type="match status" value="1"/>
</dbReference>
<reference evidence="3 4" key="1">
    <citation type="journal article" date="2018" name="Genome Biol. Evol.">
        <title>Multiple Roots of Fruiting Body Formation in Amoebozoa.</title>
        <authorList>
            <person name="Hillmann F."/>
            <person name="Forbes G."/>
            <person name="Novohradska S."/>
            <person name="Ferling I."/>
            <person name="Riege K."/>
            <person name="Groth M."/>
            <person name="Westermann M."/>
            <person name="Marz M."/>
            <person name="Spaller T."/>
            <person name="Winckler T."/>
            <person name="Schaap P."/>
            <person name="Glockner G."/>
        </authorList>
    </citation>
    <scope>NUCLEOTIDE SEQUENCE [LARGE SCALE GENOMIC DNA]</scope>
    <source>
        <strain evidence="3 4">Jena</strain>
    </source>
</reference>
<dbReference type="AlphaFoldDB" id="A0A2P6MVA9"/>
<comment type="caution">
    <text evidence="3">The sequence shown here is derived from an EMBL/GenBank/DDBJ whole genome shotgun (WGS) entry which is preliminary data.</text>
</comment>
<organism evidence="3 4">
    <name type="scientific">Planoprotostelium fungivorum</name>
    <dbReference type="NCBI Taxonomy" id="1890364"/>
    <lineage>
        <taxon>Eukaryota</taxon>
        <taxon>Amoebozoa</taxon>
        <taxon>Evosea</taxon>
        <taxon>Variosea</taxon>
        <taxon>Cavosteliida</taxon>
        <taxon>Cavosteliaceae</taxon>
        <taxon>Planoprotostelium</taxon>
    </lineage>
</organism>
<proteinExistence type="predicted"/>
<evidence type="ECO:0000259" key="2">
    <source>
        <dbReference type="Pfam" id="PF00168"/>
    </source>
</evidence>
<dbReference type="SUPFAM" id="SSF49562">
    <property type="entry name" value="C2 domain (Calcium/lipid-binding domain, CaLB)"/>
    <property type="match status" value="1"/>
</dbReference>
<dbReference type="OrthoDB" id="34299at2759"/>
<feature type="region of interest" description="Disordered" evidence="1">
    <location>
        <begin position="395"/>
        <end position="634"/>
    </location>
</feature>
<dbReference type="EMBL" id="MDYQ01000372">
    <property type="protein sequence ID" value="PRP75650.1"/>
    <property type="molecule type" value="Genomic_DNA"/>
</dbReference>